<sequence>MTTNQPVPDDRYKLHLGATRAHLPLQSKEGLFSADPVVQSIVDAGSTGDGTQKYHERIQGITSLYTDLSQETDNLPPNGHDEHGNDVYYKKKVDGSGTPYWLAVKFEGLVKDKNGDIMPDGRTVTINNKQYQTVGMITHTVGYGNIEYAKYSRWAGTTALGYIPFQMLMPYIKAALGCIWGGVKLLCKGLFTGIQKLASEGLALTGASVRYTALEAAQGVEADLAGSGAVEILSTGTEAVALEGGAAAAAAEGGVAAVEVGEGMLVGGLSLTCLGVCVGLAVICYAISEGLHNTFHQVRVFNLTGHTMIWRYHFNTVRFINYDVSSVGKIVEGPGIIENDTIIPQPIPAAQGDPGIPGVQGSPEVHHGDISIVSSNEATGIGYVLQLDLRNRSTNETVQTVTVYYDIPLGSPIGHFGDNSTNLTFERVDDMAEWYNNNAGNNQKHVAMATSTDGRYEARSTYDYLNGEHGIPARLGQSTNKAYFYRSVLYVLDKFLKIEDL</sequence>
<name>A0ACC3BC08_9EURO</name>
<comment type="caution">
    <text evidence="1">The sequence shown here is derived from an EMBL/GenBank/DDBJ whole genome shotgun (WGS) entry which is preliminary data.</text>
</comment>
<evidence type="ECO:0000313" key="1">
    <source>
        <dbReference type="EMBL" id="KAK1147978.1"/>
    </source>
</evidence>
<evidence type="ECO:0000313" key="2">
    <source>
        <dbReference type="Proteomes" id="UP001177260"/>
    </source>
</evidence>
<accession>A0ACC3BC08</accession>
<gene>
    <name evidence="1" type="ORF">N8T08_000494</name>
</gene>
<reference evidence="1 2" key="1">
    <citation type="journal article" date="2023" name="ACS Omega">
        <title>Identification of the Neoaspergillic Acid Biosynthesis Gene Cluster by Establishing an In Vitro CRISPR-Ribonucleoprotein Genetic System in Aspergillus melleus.</title>
        <authorList>
            <person name="Yuan B."/>
            <person name="Grau M.F."/>
            <person name="Murata R.M."/>
            <person name="Torok T."/>
            <person name="Venkateswaran K."/>
            <person name="Stajich J.E."/>
            <person name="Wang C.C.C."/>
        </authorList>
    </citation>
    <scope>NUCLEOTIDE SEQUENCE [LARGE SCALE GENOMIC DNA]</scope>
    <source>
        <strain evidence="1 2">IMV 1140</strain>
    </source>
</reference>
<dbReference type="EMBL" id="JAOPJF010000010">
    <property type="protein sequence ID" value="KAK1147978.1"/>
    <property type="molecule type" value="Genomic_DNA"/>
</dbReference>
<organism evidence="1 2">
    <name type="scientific">Aspergillus melleus</name>
    <dbReference type="NCBI Taxonomy" id="138277"/>
    <lineage>
        <taxon>Eukaryota</taxon>
        <taxon>Fungi</taxon>
        <taxon>Dikarya</taxon>
        <taxon>Ascomycota</taxon>
        <taxon>Pezizomycotina</taxon>
        <taxon>Eurotiomycetes</taxon>
        <taxon>Eurotiomycetidae</taxon>
        <taxon>Eurotiales</taxon>
        <taxon>Aspergillaceae</taxon>
        <taxon>Aspergillus</taxon>
        <taxon>Aspergillus subgen. Circumdati</taxon>
    </lineage>
</organism>
<dbReference type="Proteomes" id="UP001177260">
    <property type="component" value="Unassembled WGS sequence"/>
</dbReference>
<proteinExistence type="predicted"/>
<protein>
    <submittedName>
        <fullName evidence="1">Uncharacterized protein</fullName>
    </submittedName>
</protein>
<keyword evidence="2" id="KW-1185">Reference proteome</keyword>